<evidence type="ECO:0000313" key="2">
    <source>
        <dbReference type="EMBL" id="NYD57755.1"/>
    </source>
</evidence>
<proteinExistence type="predicted"/>
<dbReference type="SUPFAM" id="SSF53335">
    <property type="entry name" value="S-adenosyl-L-methionine-dependent methyltransferases"/>
    <property type="match status" value="1"/>
</dbReference>
<dbReference type="EMBL" id="JACCBE010000001">
    <property type="protein sequence ID" value="NYD57755.1"/>
    <property type="molecule type" value="Genomic_DNA"/>
</dbReference>
<comment type="caution">
    <text evidence="2">The sequence shown here is derived from an EMBL/GenBank/DDBJ whole genome shotgun (WGS) entry which is preliminary data.</text>
</comment>
<reference evidence="2 3" key="1">
    <citation type="submission" date="2020-07" db="EMBL/GenBank/DDBJ databases">
        <title>Sequencing the genomes of 1000 actinobacteria strains.</title>
        <authorList>
            <person name="Klenk H.-P."/>
        </authorList>
    </citation>
    <scope>NUCLEOTIDE SEQUENCE [LARGE SCALE GENOMIC DNA]</scope>
    <source>
        <strain evidence="2 3">DSM 18965</strain>
    </source>
</reference>
<dbReference type="PANTHER" id="PTHR43591:SF24">
    <property type="entry name" value="2-METHOXY-6-POLYPRENYL-1,4-BENZOQUINOL METHYLASE, MITOCHONDRIAL"/>
    <property type="match status" value="1"/>
</dbReference>
<dbReference type="Pfam" id="PF08241">
    <property type="entry name" value="Methyltransf_11"/>
    <property type="match status" value="1"/>
</dbReference>
<keyword evidence="3" id="KW-1185">Reference proteome</keyword>
<dbReference type="GO" id="GO:0032259">
    <property type="term" value="P:methylation"/>
    <property type="evidence" value="ECO:0007669"/>
    <property type="project" value="UniProtKB-KW"/>
</dbReference>
<feature type="domain" description="Methyltransferase type 11" evidence="1">
    <location>
        <begin position="41"/>
        <end position="138"/>
    </location>
</feature>
<dbReference type="AlphaFoldDB" id="A0A7Y9F2X7"/>
<protein>
    <submittedName>
        <fullName evidence="2">SAM-dependent methyltransferase</fullName>
    </submittedName>
</protein>
<dbReference type="Proteomes" id="UP000516957">
    <property type="component" value="Unassembled WGS sequence"/>
</dbReference>
<dbReference type="PANTHER" id="PTHR43591">
    <property type="entry name" value="METHYLTRANSFERASE"/>
    <property type="match status" value="1"/>
</dbReference>
<dbReference type="Gene3D" id="3.40.50.150">
    <property type="entry name" value="Vaccinia Virus protein VP39"/>
    <property type="match status" value="1"/>
</dbReference>
<organism evidence="2 3">
    <name type="scientific">Nocardioides marinisabuli</name>
    <dbReference type="NCBI Taxonomy" id="419476"/>
    <lineage>
        <taxon>Bacteria</taxon>
        <taxon>Bacillati</taxon>
        <taxon>Actinomycetota</taxon>
        <taxon>Actinomycetes</taxon>
        <taxon>Propionibacteriales</taxon>
        <taxon>Nocardioidaceae</taxon>
        <taxon>Nocardioides</taxon>
    </lineage>
</organism>
<evidence type="ECO:0000313" key="3">
    <source>
        <dbReference type="Proteomes" id="UP000516957"/>
    </source>
</evidence>
<keyword evidence="2" id="KW-0489">Methyltransferase</keyword>
<evidence type="ECO:0000259" key="1">
    <source>
        <dbReference type="Pfam" id="PF08241"/>
    </source>
</evidence>
<dbReference type="CDD" id="cd02440">
    <property type="entry name" value="AdoMet_MTases"/>
    <property type="match status" value="1"/>
</dbReference>
<name>A0A7Y9F2X7_9ACTN</name>
<dbReference type="InterPro" id="IPR029063">
    <property type="entry name" value="SAM-dependent_MTases_sf"/>
</dbReference>
<sequence length="261" mass="27553">MAAFDVSAETYDRFMGRFSRPLAPVFCDAVLPGGGVPASVLDVGCGPGALVEELSRRCTAAGADVRRLAAVDPAPTFVAAVADRHPDVETLQAGAEELPFVDDEFEATLAQLVVHFMDDPAAGVAEMVRVTRPGGLVAACVWDHGGGRGPLSPFWSAVESLAPGTAAAPSTGSSGGDLERLWRAAGLAAVREERIGVRVDFTGFEQWWAPFERAAGSVRAYLDRLEPSEVARLRDFLRTRLGEGPFAVEAEAWCVSGQVPG</sequence>
<dbReference type="InterPro" id="IPR013216">
    <property type="entry name" value="Methyltransf_11"/>
</dbReference>
<keyword evidence="2" id="KW-0808">Transferase</keyword>
<accession>A0A7Y9F2X7</accession>
<dbReference type="RefSeq" id="WP_179615472.1">
    <property type="nucleotide sequence ID" value="NZ_CP059163.1"/>
</dbReference>
<dbReference type="GO" id="GO:0008757">
    <property type="term" value="F:S-adenosylmethionine-dependent methyltransferase activity"/>
    <property type="evidence" value="ECO:0007669"/>
    <property type="project" value="InterPro"/>
</dbReference>
<gene>
    <name evidence="2" type="ORF">BKA08_001993</name>
</gene>